<sequence>MAASARGQQRQQRQNYASVRAWSPKQASGPTTTPGPRRGFPTGWIGFIGGWRSTCYDGRERGCLRCAGRLEEGHWPRQRWRGKAGVVREGERVHIMAASGTAERVRGGRASGVTRRRTVEE</sequence>
<evidence type="ECO:0000313" key="2">
    <source>
        <dbReference type="EMBL" id="KAF7541737.1"/>
    </source>
</evidence>
<dbReference type="EMBL" id="JAANBB010000485">
    <property type="protein sequence ID" value="KAF7541737.1"/>
    <property type="molecule type" value="Genomic_DNA"/>
</dbReference>
<dbReference type="Proteomes" id="UP000722485">
    <property type="component" value="Unassembled WGS sequence"/>
</dbReference>
<feature type="region of interest" description="Disordered" evidence="1">
    <location>
        <begin position="102"/>
        <end position="121"/>
    </location>
</feature>
<feature type="region of interest" description="Disordered" evidence="1">
    <location>
        <begin position="1"/>
        <end position="42"/>
    </location>
</feature>
<organism evidence="2 3">
    <name type="scientific">Cylindrodendrum hubeiense</name>
    <dbReference type="NCBI Taxonomy" id="595255"/>
    <lineage>
        <taxon>Eukaryota</taxon>
        <taxon>Fungi</taxon>
        <taxon>Dikarya</taxon>
        <taxon>Ascomycota</taxon>
        <taxon>Pezizomycotina</taxon>
        <taxon>Sordariomycetes</taxon>
        <taxon>Hypocreomycetidae</taxon>
        <taxon>Hypocreales</taxon>
        <taxon>Nectriaceae</taxon>
        <taxon>Cylindrodendrum</taxon>
    </lineage>
</organism>
<evidence type="ECO:0000313" key="3">
    <source>
        <dbReference type="Proteomes" id="UP000722485"/>
    </source>
</evidence>
<comment type="caution">
    <text evidence="2">The sequence shown here is derived from an EMBL/GenBank/DDBJ whole genome shotgun (WGS) entry which is preliminary data.</text>
</comment>
<accession>A0A9P5GWL8</accession>
<dbReference type="OrthoDB" id="10432873at2759"/>
<name>A0A9P5GWL8_9HYPO</name>
<feature type="compositionally biased region" description="Low complexity" evidence="1">
    <location>
        <begin position="29"/>
        <end position="42"/>
    </location>
</feature>
<protein>
    <submittedName>
        <fullName evidence="2">Uncharacterized protein</fullName>
    </submittedName>
</protein>
<gene>
    <name evidence="2" type="ORF">G7Z17_g11892</name>
</gene>
<evidence type="ECO:0000256" key="1">
    <source>
        <dbReference type="SAM" id="MobiDB-lite"/>
    </source>
</evidence>
<dbReference type="AlphaFoldDB" id="A0A9P5GWL8"/>
<reference evidence="2" key="1">
    <citation type="submission" date="2020-03" db="EMBL/GenBank/DDBJ databases">
        <title>Draft Genome Sequence of Cylindrodendrum hubeiense.</title>
        <authorList>
            <person name="Buettner E."/>
            <person name="Kellner H."/>
        </authorList>
    </citation>
    <scope>NUCLEOTIDE SEQUENCE</scope>
    <source>
        <strain evidence="2">IHI 201604</strain>
    </source>
</reference>
<keyword evidence="3" id="KW-1185">Reference proteome</keyword>
<proteinExistence type="predicted"/>